<evidence type="ECO:0000256" key="5">
    <source>
        <dbReference type="ARBA" id="ARBA00022723"/>
    </source>
</evidence>
<proteinExistence type="inferred from homology"/>
<feature type="coiled-coil region" evidence="13">
    <location>
        <begin position="175"/>
        <end position="202"/>
    </location>
</feature>
<dbReference type="GO" id="GO:0016020">
    <property type="term" value="C:membrane"/>
    <property type="evidence" value="ECO:0007669"/>
    <property type="project" value="UniProtKB-SubCell"/>
</dbReference>
<evidence type="ECO:0000313" key="17">
    <source>
        <dbReference type="Proteomes" id="UP000634136"/>
    </source>
</evidence>
<evidence type="ECO:0000313" key="16">
    <source>
        <dbReference type="EMBL" id="KAF7815083.1"/>
    </source>
</evidence>
<organism evidence="16 17">
    <name type="scientific">Senna tora</name>
    <dbReference type="NCBI Taxonomy" id="362788"/>
    <lineage>
        <taxon>Eukaryota</taxon>
        <taxon>Viridiplantae</taxon>
        <taxon>Streptophyta</taxon>
        <taxon>Embryophyta</taxon>
        <taxon>Tracheophyta</taxon>
        <taxon>Spermatophyta</taxon>
        <taxon>Magnoliopsida</taxon>
        <taxon>eudicotyledons</taxon>
        <taxon>Gunneridae</taxon>
        <taxon>Pentapetalae</taxon>
        <taxon>rosids</taxon>
        <taxon>fabids</taxon>
        <taxon>Fabales</taxon>
        <taxon>Fabaceae</taxon>
        <taxon>Caesalpinioideae</taxon>
        <taxon>Cassia clade</taxon>
        <taxon>Senna</taxon>
    </lineage>
</organism>
<dbReference type="InterPro" id="IPR020966">
    <property type="entry name" value="ALMT"/>
</dbReference>
<keyword evidence="9" id="KW-0406">Ion transport</keyword>
<keyword evidence="6 12" id="KW-0863">Zinc-finger</keyword>
<feature type="domain" description="GRF-type" evidence="15">
    <location>
        <begin position="124"/>
        <end position="165"/>
    </location>
</feature>
<evidence type="ECO:0000256" key="2">
    <source>
        <dbReference type="ARBA" id="ARBA00007079"/>
    </source>
</evidence>
<dbReference type="OrthoDB" id="68611at2759"/>
<dbReference type="Proteomes" id="UP000634136">
    <property type="component" value="Unassembled WGS sequence"/>
</dbReference>
<evidence type="ECO:0000256" key="1">
    <source>
        <dbReference type="ARBA" id="ARBA00004141"/>
    </source>
</evidence>
<feature type="transmembrane region" description="Helical" evidence="14">
    <location>
        <begin position="34"/>
        <end position="53"/>
    </location>
</feature>
<name>A0A834T4L0_9FABA</name>
<keyword evidence="10 14" id="KW-0472">Membrane</keyword>
<evidence type="ECO:0000256" key="3">
    <source>
        <dbReference type="ARBA" id="ARBA00022448"/>
    </source>
</evidence>
<comment type="subcellular location">
    <subcellularLocation>
        <location evidence="1">Membrane</location>
        <topology evidence="1">Multi-pass membrane protein</topology>
    </subcellularLocation>
</comment>
<evidence type="ECO:0000256" key="10">
    <source>
        <dbReference type="ARBA" id="ARBA00023136"/>
    </source>
</evidence>
<dbReference type="EMBL" id="JAAIUW010000009">
    <property type="protein sequence ID" value="KAF7815083.1"/>
    <property type="molecule type" value="Genomic_DNA"/>
</dbReference>
<keyword evidence="17" id="KW-1185">Reference proteome</keyword>
<keyword evidence="13" id="KW-0175">Coiled coil</keyword>
<reference evidence="16" key="1">
    <citation type="submission" date="2020-09" db="EMBL/GenBank/DDBJ databases">
        <title>Genome-Enabled Discovery of Anthraquinone Biosynthesis in Senna tora.</title>
        <authorList>
            <person name="Kang S.-H."/>
            <person name="Pandey R.P."/>
            <person name="Lee C.-M."/>
            <person name="Sim J.-S."/>
            <person name="Jeong J.-T."/>
            <person name="Choi B.-S."/>
            <person name="Jung M."/>
            <person name="Ginzburg D."/>
            <person name="Zhao K."/>
            <person name="Won S.Y."/>
            <person name="Oh T.-J."/>
            <person name="Yu Y."/>
            <person name="Kim N.-H."/>
            <person name="Lee O.R."/>
            <person name="Lee T.-H."/>
            <person name="Bashyal P."/>
            <person name="Kim T.-S."/>
            <person name="Lee W.-H."/>
            <person name="Kawkins C."/>
            <person name="Kim C.-K."/>
            <person name="Kim J.S."/>
            <person name="Ahn B.O."/>
            <person name="Rhee S.Y."/>
            <person name="Sohng J.K."/>
        </authorList>
    </citation>
    <scope>NUCLEOTIDE SEQUENCE</scope>
    <source>
        <tissue evidence="16">Leaf</tissue>
    </source>
</reference>
<keyword evidence="5" id="KW-0479">Metal-binding</keyword>
<evidence type="ECO:0000256" key="9">
    <source>
        <dbReference type="ARBA" id="ARBA00023065"/>
    </source>
</evidence>
<dbReference type="InterPro" id="IPR010666">
    <property type="entry name" value="Znf_GRF"/>
</dbReference>
<keyword evidence="8 14" id="KW-1133">Transmembrane helix</keyword>
<dbReference type="GO" id="GO:0034220">
    <property type="term" value="P:monoatomic ion transmembrane transport"/>
    <property type="evidence" value="ECO:0007669"/>
    <property type="project" value="UniProtKB-KW"/>
</dbReference>
<sequence length="236" mass="27100">MSHLREKKIHCSVVPIGSYLRDKKKSDENDTRKVIHSIKVGFSLVLVSLLYLLDPLYDQAGDNAMWAIMIVLVIFEFYAGLVKIVFSEESIRSTVYCEEQRMSMSDGSSCTRPQVSYGSSRIRCHCGEDAAFRTSSRVLTYGRRFFNCPKMQGQQCSFFEWFDKQPTYERGREIGQKVQVKISKLEEEIRVLKLNQDHLRKEASTYLSSRSTHALFLFFDEDEEASGPCSGLISVK</sequence>
<dbReference type="Pfam" id="PF06839">
    <property type="entry name" value="Zn_ribbon_GRF"/>
    <property type="match status" value="1"/>
</dbReference>
<comment type="caution">
    <text evidence="16">The sequence shown here is derived from an EMBL/GenBank/DDBJ whole genome shotgun (WGS) entry which is preliminary data.</text>
</comment>
<keyword evidence="7" id="KW-0862">Zinc</keyword>
<comment type="similarity">
    <text evidence="2">Belongs to the aromatic acid exporter (TC 2.A.85) family.</text>
</comment>
<feature type="transmembrane region" description="Helical" evidence="14">
    <location>
        <begin position="65"/>
        <end position="86"/>
    </location>
</feature>
<evidence type="ECO:0000256" key="13">
    <source>
        <dbReference type="SAM" id="Coils"/>
    </source>
</evidence>
<dbReference type="GO" id="GO:0008270">
    <property type="term" value="F:zinc ion binding"/>
    <property type="evidence" value="ECO:0007669"/>
    <property type="project" value="UniProtKB-KW"/>
</dbReference>
<keyword evidence="4 14" id="KW-0812">Transmembrane</keyword>
<evidence type="ECO:0000256" key="7">
    <source>
        <dbReference type="ARBA" id="ARBA00022833"/>
    </source>
</evidence>
<evidence type="ECO:0000256" key="8">
    <source>
        <dbReference type="ARBA" id="ARBA00022989"/>
    </source>
</evidence>
<dbReference type="Pfam" id="PF11744">
    <property type="entry name" value="ALMT"/>
    <property type="match status" value="1"/>
</dbReference>
<evidence type="ECO:0000256" key="11">
    <source>
        <dbReference type="ARBA" id="ARBA00023303"/>
    </source>
</evidence>
<keyword evidence="11" id="KW-0407">Ion channel</keyword>
<evidence type="ECO:0000256" key="14">
    <source>
        <dbReference type="SAM" id="Phobius"/>
    </source>
</evidence>
<dbReference type="GO" id="GO:0015743">
    <property type="term" value="P:malate transport"/>
    <property type="evidence" value="ECO:0007669"/>
    <property type="project" value="InterPro"/>
</dbReference>
<evidence type="ECO:0000256" key="4">
    <source>
        <dbReference type="ARBA" id="ARBA00022692"/>
    </source>
</evidence>
<dbReference type="PROSITE" id="PS51999">
    <property type="entry name" value="ZF_GRF"/>
    <property type="match status" value="1"/>
</dbReference>
<keyword evidence="3" id="KW-0813">Transport</keyword>
<protein>
    <submittedName>
        <fullName evidence="16">Aluminum-activated malate transporter 14-like</fullName>
    </submittedName>
</protein>
<evidence type="ECO:0000256" key="12">
    <source>
        <dbReference type="PROSITE-ProRule" id="PRU01343"/>
    </source>
</evidence>
<evidence type="ECO:0000259" key="15">
    <source>
        <dbReference type="PROSITE" id="PS51999"/>
    </source>
</evidence>
<dbReference type="PANTHER" id="PTHR31086">
    <property type="entry name" value="ALUMINUM-ACTIVATED MALATE TRANSPORTER 10"/>
    <property type="match status" value="1"/>
</dbReference>
<gene>
    <name evidence="16" type="ORF">G2W53_029052</name>
</gene>
<dbReference type="AlphaFoldDB" id="A0A834T4L0"/>
<accession>A0A834T4L0</accession>
<evidence type="ECO:0000256" key="6">
    <source>
        <dbReference type="ARBA" id="ARBA00022771"/>
    </source>
</evidence>